<keyword evidence="3" id="KW-1185">Reference proteome</keyword>
<sequence length="94" mass="10149">MCRSSEPLRFFGESSTFGGCPTPSGRDKRSGRSNNVMEVGRERRVQQQVLAGGMIGWAVCSAGSVDEFCKLSSHVNWPSCHVGKPARTGQASCR</sequence>
<comment type="caution">
    <text evidence="2">The sequence shown here is derived from an EMBL/GenBank/DDBJ whole genome shotgun (WGS) entry which is preliminary data.</text>
</comment>
<evidence type="ECO:0000256" key="1">
    <source>
        <dbReference type="SAM" id="MobiDB-lite"/>
    </source>
</evidence>
<dbReference type="AlphaFoldDB" id="A0ABD1GCI1"/>
<organism evidence="2 3">
    <name type="scientific">Salvia divinorum</name>
    <name type="common">Maria pastora</name>
    <name type="synonym">Diviner's sage</name>
    <dbReference type="NCBI Taxonomy" id="28513"/>
    <lineage>
        <taxon>Eukaryota</taxon>
        <taxon>Viridiplantae</taxon>
        <taxon>Streptophyta</taxon>
        <taxon>Embryophyta</taxon>
        <taxon>Tracheophyta</taxon>
        <taxon>Spermatophyta</taxon>
        <taxon>Magnoliopsida</taxon>
        <taxon>eudicotyledons</taxon>
        <taxon>Gunneridae</taxon>
        <taxon>Pentapetalae</taxon>
        <taxon>asterids</taxon>
        <taxon>lamiids</taxon>
        <taxon>Lamiales</taxon>
        <taxon>Lamiaceae</taxon>
        <taxon>Nepetoideae</taxon>
        <taxon>Mentheae</taxon>
        <taxon>Salviinae</taxon>
        <taxon>Salvia</taxon>
        <taxon>Salvia subgen. Calosphace</taxon>
    </lineage>
</organism>
<dbReference type="EMBL" id="JBEAFC010000009">
    <property type="protein sequence ID" value="KAL1540746.1"/>
    <property type="molecule type" value="Genomic_DNA"/>
</dbReference>
<dbReference type="Proteomes" id="UP001567538">
    <property type="component" value="Unassembled WGS sequence"/>
</dbReference>
<name>A0ABD1GCI1_SALDI</name>
<accession>A0ABD1GCI1</accession>
<feature type="region of interest" description="Disordered" evidence="1">
    <location>
        <begin position="13"/>
        <end position="38"/>
    </location>
</feature>
<evidence type="ECO:0000313" key="3">
    <source>
        <dbReference type="Proteomes" id="UP001567538"/>
    </source>
</evidence>
<reference evidence="2 3" key="1">
    <citation type="submission" date="2024-06" db="EMBL/GenBank/DDBJ databases">
        <title>A chromosome level genome sequence of Diviner's sage (Salvia divinorum).</title>
        <authorList>
            <person name="Ford S.A."/>
            <person name="Ro D.-K."/>
            <person name="Ness R.W."/>
            <person name="Phillips M.A."/>
        </authorList>
    </citation>
    <scope>NUCLEOTIDE SEQUENCE [LARGE SCALE GENOMIC DNA]</scope>
    <source>
        <strain evidence="2">SAF-2024a</strain>
        <tissue evidence="2">Leaf</tissue>
    </source>
</reference>
<proteinExistence type="predicted"/>
<protein>
    <submittedName>
        <fullName evidence="2">Uncharacterized protein</fullName>
    </submittedName>
</protein>
<evidence type="ECO:0000313" key="2">
    <source>
        <dbReference type="EMBL" id="KAL1540746.1"/>
    </source>
</evidence>
<gene>
    <name evidence="2" type="ORF">AAHA92_25056</name>
</gene>